<dbReference type="PROSITE" id="PS50929">
    <property type="entry name" value="ABC_TM1F"/>
    <property type="match status" value="1"/>
</dbReference>
<evidence type="ECO:0000256" key="10">
    <source>
        <dbReference type="SAM" id="Phobius"/>
    </source>
</evidence>
<accession>A0A7X5UPW4</accession>
<protein>
    <submittedName>
        <fullName evidence="13">Thiol reductant ABC exporter CydC subunit</fullName>
    </submittedName>
</protein>
<evidence type="ECO:0000256" key="2">
    <source>
        <dbReference type="ARBA" id="ARBA00022448"/>
    </source>
</evidence>
<dbReference type="GO" id="GO:0045454">
    <property type="term" value="P:cell redox homeostasis"/>
    <property type="evidence" value="ECO:0007669"/>
    <property type="project" value="InterPro"/>
</dbReference>
<dbReference type="PANTHER" id="PTHR24221:SF654">
    <property type="entry name" value="ATP-BINDING CASSETTE SUB-FAMILY B MEMBER 6"/>
    <property type="match status" value="1"/>
</dbReference>
<evidence type="ECO:0000256" key="9">
    <source>
        <dbReference type="ARBA" id="ARBA00061644"/>
    </source>
</evidence>
<dbReference type="RefSeq" id="WP_208415643.1">
    <property type="nucleotide sequence ID" value="NZ_JAAOYM010000001.1"/>
</dbReference>
<dbReference type="EMBL" id="JAAOYM010000001">
    <property type="protein sequence ID" value="NIJ12036.1"/>
    <property type="molecule type" value="Genomic_DNA"/>
</dbReference>
<evidence type="ECO:0000256" key="4">
    <source>
        <dbReference type="ARBA" id="ARBA00022692"/>
    </source>
</evidence>
<dbReference type="InterPro" id="IPR003593">
    <property type="entry name" value="AAA+_ATPase"/>
</dbReference>
<dbReference type="PANTHER" id="PTHR24221">
    <property type="entry name" value="ATP-BINDING CASSETTE SUB-FAMILY B"/>
    <property type="match status" value="1"/>
</dbReference>
<dbReference type="InterPro" id="IPR039421">
    <property type="entry name" value="Type_1_exporter"/>
</dbReference>
<dbReference type="InterPro" id="IPR017871">
    <property type="entry name" value="ABC_transporter-like_CS"/>
</dbReference>
<dbReference type="GO" id="GO:0034775">
    <property type="term" value="P:glutathione transmembrane transport"/>
    <property type="evidence" value="ECO:0007669"/>
    <property type="project" value="InterPro"/>
</dbReference>
<proteinExistence type="inferred from homology"/>
<evidence type="ECO:0000256" key="6">
    <source>
        <dbReference type="ARBA" id="ARBA00022840"/>
    </source>
</evidence>
<evidence type="ECO:0000313" key="13">
    <source>
        <dbReference type="EMBL" id="NIJ12036.1"/>
    </source>
</evidence>
<keyword evidence="5" id="KW-0547">Nucleotide-binding</keyword>
<dbReference type="GO" id="GO:0005524">
    <property type="term" value="F:ATP binding"/>
    <property type="evidence" value="ECO:0007669"/>
    <property type="project" value="UniProtKB-KW"/>
</dbReference>
<feature type="domain" description="ABC transporter" evidence="11">
    <location>
        <begin position="337"/>
        <end position="572"/>
    </location>
</feature>
<dbReference type="Gene3D" id="3.40.50.300">
    <property type="entry name" value="P-loop containing nucleotide triphosphate hydrolases"/>
    <property type="match status" value="1"/>
</dbReference>
<dbReference type="SMART" id="SM00382">
    <property type="entry name" value="AAA"/>
    <property type="match status" value="1"/>
</dbReference>
<dbReference type="GO" id="GO:0034040">
    <property type="term" value="F:ATPase-coupled lipid transmembrane transporter activity"/>
    <property type="evidence" value="ECO:0007669"/>
    <property type="project" value="TreeGrafter"/>
</dbReference>
<feature type="transmembrane region" description="Helical" evidence="10">
    <location>
        <begin position="140"/>
        <end position="157"/>
    </location>
</feature>
<reference evidence="13 14" key="1">
    <citation type="submission" date="2020-03" db="EMBL/GenBank/DDBJ databases">
        <title>Sequencing the genomes of 1000 actinobacteria strains.</title>
        <authorList>
            <person name="Klenk H.-P."/>
        </authorList>
    </citation>
    <scope>NUCLEOTIDE SEQUENCE [LARGE SCALE GENOMIC DNA]</scope>
    <source>
        <strain evidence="13 14">DSM 45685</strain>
    </source>
</reference>
<comment type="similarity">
    <text evidence="9">Belongs to the ABC transporter superfamily. Lipid exporter (TC 3.A.1.106) family.</text>
</comment>
<dbReference type="InterPro" id="IPR036640">
    <property type="entry name" value="ABC1_TM_sf"/>
</dbReference>
<dbReference type="GO" id="GO:0140359">
    <property type="term" value="F:ABC-type transporter activity"/>
    <property type="evidence" value="ECO:0007669"/>
    <property type="project" value="InterPro"/>
</dbReference>
<feature type="domain" description="ABC transmembrane type-1" evidence="12">
    <location>
        <begin position="21"/>
        <end position="304"/>
    </location>
</feature>
<evidence type="ECO:0000256" key="7">
    <source>
        <dbReference type="ARBA" id="ARBA00022989"/>
    </source>
</evidence>
<evidence type="ECO:0000313" key="14">
    <source>
        <dbReference type="Proteomes" id="UP000545493"/>
    </source>
</evidence>
<dbReference type="SUPFAM" id="SSF90123">
    <property type="entry name" value="ABC transporter transmembrane region"/>
    <property type="match status" value="1"/>
</dbReference>
<dbReference type="SUPFAM" id="SSF52540">
    <property type="entry name" value="P-loop containing nucleoside triphosphate hydrolases"/>
    <property type="match status" value="1"/>
</dbReference>
<dbReference type="GO" id="GO:0016887">
    <property type="term" value="F:ATP hydrolysis activity"/>
    <property type="evidence" value="ECO:0007669"/>
    <property type="project" value="InterPro"/>
</dbReference>
<dbReference type="Pfam" id="PF00005">
    <property type="entry name" value="ABC_tran"/>
    <property type="match status" value="1"/>
</dbReference>
<sequence>MRSNPLWRMLGFARPLARRFWLAALLGALAVGSAVALLATSGYLISQAALQPPILSLAVVITAVRAFGLARAVFRYAERLVSHDAALRLLRRLRVRFFRRLEPLVPSGLPGARTGDLLSGFVADVDAVQHLYLRGLAPPLVALVVAAGAVTAAALLLPAAGVWLAVGLLLAAFGLPLATAALARVAARRQSTARARLSTEVVELLESAPELIIHEREGEQLRRVGAADAALGRITRVDALGGGLAEGAVDVLTGLTTVAVLVAGVAATEAGTLPGVLLAAVALLATAAFEAVRPLPESARHLAGSAGAASRLLELTDREPPVREPARPLPPPAGELLRVTDVRVRYAQDGPWVLDGVDLELRPGRRVALVGASGAGKSTLAALLVRFRDPDAGTVTLDGRDLTRYAQDDVRRLVTLAGQQAHLFHTTIGENVRLARPEAGRAEVEDALRRARALDWVRSLPDGLETDVGEHGSLVSGGQRQRIALARVLLSNARFLVLDEPAAHLDPGTADELIADMLDATTQRGVLLITHTLRGLAEVDEIVVLDRGRVVERGRHPDLVARDGHFARLSGVTHVAR</sequence>
<dbReference type="FunFam" id="3.40.50.300:FF:000299">
    <property type="entry name" value="ABC transporter ATP-binding protein/permease"/>
    <property type="match status" value="1"/>
</dbReference>
<comment type="subcellular location">
    <subcellularLocation>
        <location evidence="1">Cell membrane</location>
        <topology evidence="1">Multi-pass membrane protein</topology>
    </subcellularLocation>
</comment>
<feature type="transmembrane region" description="Helical" evidence="10">
    <location>
        <begin position="54"/>
        <end position="74"/>
    </location>
</feature>
<keyword evidence="7 10" id="KW-1133">Transmembrane helix</keyword>
<dbReference type="NCBIfam" id="TIGR02868">
    <property type="entry name" value="CydC"/>
    <property type="match status" value="1"/>
</dbReference>
<dbReference type="InterPro" id="IPR003439">
    <property type="entry name" value="ABC_transporter-like_ATP-bd"/>
</dbReference>
<keyword evidence="3" id="KW-1003">Cell membrane</keyword>
<dbReference type="PROSITE" id="PS50893">
    <property type="entry name" value="ABC_TRANSPORTER_2"/>
    <property type="match status" value="1"/>
</dbReference>
<feature type="transmembrane region" description="Helical" evidence="10">
    <location>
        <begin position="163"/>
        <end position="187"/>
    </location>
</feature>
<evidence type="ECO:0000259" key="12">
    <source>
        <dbReference type="PROSITE" id="PS50929"/>
    </source>
</evidence>
<keyword evidence="14" id="KW-1185">Reference proteome</keyword>
<name>A0A7X5UPW4_9PSEU</name>
<evidence type="ECO:0000256" key="5">
    <source>
        <dbReference type="ARBA" id="ARBA00022741"/>
    </source>
</evidence>
<evidence type="ECO:0000256" key="1">
    <source>
        <dbReference type="ARBA" id="ARBA00004651"/>
    </source>
</evidence>
<dbReference type="Gene3D" id="1.20.1560.10">
    <property type="entry name" value="ABC transporter type 1, transmembrane domain"/>
    <property type="match status" value="1"/>
</dbReference>
<evidence type="ECO:0000259" key="11">
    <source>
        <dbReference type="PROSITE" id="PS50893"/>
    </source>
</evidence>
<keyword evidence="2" id="KW-0813">Transport</keyword>
<dbReference type="InterPro" id="IPR011527">
    <property type="entry name" value="ABC1_TM_dom"/>
</dbReference>
<organism evidence="13 14">
    <name type="scientific">Saccharomonospora amisosensis</name>
    <dbReference type="NCBI Taxonomy" id="1128677"/>
    <lineage>
        <taxon>Bacteria</taxon>
        <taxon>Bacillati</taxon>
        <taxon>Actinomycetota</taxon>
        <taxon>Actinomycetes</taxon>
        <taxon>Pseudonocardiales</taxon>
        <taxon>Pseudonocardiaceae</taxon>
        <taxon>Saccharomonospora</taxon>
    </lineage>
</organism>
<dbReference type="InterPro" id="IPR014223">
    <property type="entry name" value="ABC_CydC/D"/>
</dbReference>
<keyword evidence="8 10" id="KW-0472">Membrane</keyword>
<evidence type="ECO:0000256" key="8">
    <source>
        <dbReference type="ARBA" id="ARBA00023136"/>
    </source>
</evidence>
<dbReference type="InterPro" id="IPR027417">
    <property type="entry name" value="P-loop_NTPase"/>
</dbReference>
<keyword evidence="4 10" id="KW-0812">Transmembrane</keyword>
<evidence type="ECO:0000256" key="3">
    <source>
        <dbReference type="ARBA" id="ARBA00022475"/>
    </source>
</evidence>
<dbReference type="PROSITE" id="PS00211">
    <property type="entry name" value="ABC_TRANSPORTER_1"/>
    <property type="match status" value="1"/>
</dbReference>
<keyword evidence="6" id="KW-0067">ATP-binding</keyword>
<gene>
    <name evidence="13" type="ORF">FHU38_002380</name>
</gene>
<dbReference type="GO" id="GO:0005886">
    <property type="term" value="C:plasma membrane"/>
    <property type="evidence" value="ECO:0007669"/>
    <property type="project" value="UniProtKB-SubCell"/>
</dbReference>
<dbReference type="Proteomes" id="UP000545493">
    <property type="component" value="Unassembled WGS sequence"/>
</dbReference>
<dbReference type="AlphaFoldDB" id="A0A7X5UPW4"/>
<comment type="caution">
    <text evidence="13">The sequence shown here is derived from an EMBL/GenBank/DDBJ whole genome shotgun (WGS) entry which is preliminary data.</text>
</comment>